<proteinExistence type="predicted"/>
<organism evidence="3 4">
    <name type="scientific">Daedalea quercina L-15889</name>
    <dbReference type="NCBI Taxonomy" id="1314783"/>
    <lineage>
        <taxon>Eukaryota</taxon>
        <taxon>Fungi</taxon>
        <taxon>Dikarya</taxon>
        <taxon>Basidiomycota</taxon>
        <taxon>Agaricomycotina</taxon>
        <taxon>Agaricomycetes</taxon>
        <taxon>Polyporales</taxon>
        <taxon>Fomitopsis</taxon>
    </lineage>
</organism>
<accession>A0A165R959</accession>
<evidence type="ECO:0000256" key="1">
    <source>
        <dbReference type="SAM" id="MobiDB-lite"/>
    </source>
</evidence>
<dbReference type="AlphaFoldDB" id="A0A165R959"/>
<keyword evidence="2" id="KW-0472">Membrane</keyword>
<evidence type="ECO:0000313" key="3">
    <source>
        <dbReference type="EMBL" id="KZT70463.1"/>
    </source>
</evidence>
<keyword evidence="4" id="KW-1185">Reference proteome</keyword>
<dbReference type="Proteomes" id="UP000076727">
    <property type="component" value="Unassembled WGS sequence"/>
</dbReference>
<evidence type="ECO:0000256" key="2">
    <source>
        <dbReference type="SAM" id="Phobius"/>
    </source>
</evidence>
<gene>
    <name evidence="3" type="ORF">DAEQUDRAFT_207329</name>
</gene>
<evidence type="ECO:0000313" key="4">
    <source>
        <dbReference type="Proteomes" id="UP000076727"/>
    </source>
</evidence>
<protein>
    <submittedName>
        <fullName evidence="3">Uncharacterized protein</fullName>
    </submittedName>
</protein>
<sequence>MGLSLTTPSAGFRSGEPPHFIRYPQTHKVSRGRGPAGRRSPGREQWRPSDSVWPWAAWLMVSLCVLAPMICIGECLIW</sequence>
<feature type="region of interest" description="Disordered" evidence="1">
    <location>
        <begin position="1"/>
        <end position="49"/>
    </location>
</feature>
<keyword evidence="2" id="KW-1133">Transmembrane helix</keyword>
<name>A0A165R959_9APHY</name>
<keyword evidence="2" id="KW-0812">Transmembrane</keyword>
<dbReference type="EMBL" id="KV429051">
    <property type="protein sequence ID" value="KZT70463.1"/>
    <property type="molecule type" value="Genomic_DNA"/>
</dbReference>
<reference evidence="3 4" key="1">
    <citation type="journal article" date="2016" name="Mol. Biol. Evol.">
        <title>Comparative Genomics of Early-Diverging Mushroom-Forming Fungi Provides Insights into the Origins of Lignocellulose Decay Capabilities.</title>
        <authorList>
            <person name="Nagy L.G."/>
            <person name="Riley R."/>
            <person name="Tritt A."/>
            <person name="Adam C."/>
            <person name="Daum C."/>
            <person name="Floudas D."/>
            <person name="Sun H."/>
            <person name="Yadav J.S."/>
            <person name="Pangilinan J."/>
            <person name="Larsson K.H."/>
            <person name="Matsuura K."/>
            <person name="Barry K."/>
            <person name="Labutti K."/>
            <person name="Kuo R."/>
            <person name="Ohm R.A."/>
            <person name="Bhattacharya S.S."/>
            <person name="Shirouzu T."/>
            <person name="Yoshinaga Y."/>
            <person name="Martin F.M."/>
            <person name="Grigoriev I.V."/>
            <person name="Hibbett D.S."/>
        </authorList>
    </citation>
    <scope>NUCLEOTIDE SEQUENCE [LARGE SCALE GENOMIC DNA]</scope>
    <source>
        <strain evidence="3 4">L-15889</strain>
    </source>
</reference>
<feature type="transmembrane region" description="Helical" evidence="2">
    <location>
        <begin position="55"/>
        <end position="77"/>
    </location>
</feature>